<comment type="caution">
    <text evidence="3">The sequence shown here is derived from an EMBL/GenBank/DDBJ whole genome shotgun (WGS) entry which is preliminary data.</text>
</comment>
<evidence type="ECO:0000313" key="3">
    <source>
        <dbReference type="EMBL" id="MEX6429195.1"/>
    </source>
</evidence>
<dbReference type="GO" id="GO:0016787">
    <property type="term" value="F:hydrolase activity"/>
    <property type="evidence" value="ECO:0007669"/>
    <property type="project" value="UniProtKB-KW"/>
</dbReference>
<accession>A0ABV3Y114</accession>
<dbReference type="InterPro" id="IPR050272">
    <property type="entry name" value="Isochorismatase-like_hydrls"/>
</dbReference>
<dbReference type="Pfam" id="PF00857">
    <property type="entry name" value="Isochorismatase"/>
    <property type="match status" value="1"/>
</dbReference>
<dbReference type="PANTHER" id="PTHR43540">
    <property type="entry name" value="PEROXYUREIDOACRYLATE/UREIDOACRYLATE AMIDOHYDROLASE-RELATED"/>
    <property type="match status" value="1"/>
</dbReference>
<dbReference type="RefSeq" id="WP_369084339.1">
    <property type="nucleotide sequence ID" value="NZ_JBFSHR010000012.1"/>
</dbReference>
<keyword evidence="1 3" id="KW-0378">Hydrolase</keyword>
<dbReference type="SUPFAM" id="SSF52499">
    <property type="entry name" value="Isochorismatase-like hydrolases"/>
    <property type="match status" value="1"/>
</dbReference>
<gene>
    <name evidence="3" type="ORF">AB6A68_05000</name>
</gene>
<feature type="domain" description="Isochorismatase-like" evidence="2">
    <location>
        <begin position="46"/>
        <end position="241"/>
    </location>
</feature>
<dbReference type="InterPro" id="IPR000868">
    <property type="entry name" value="Isochorismatase-like_dom"/>
</dbReference>
<proteinExistence type="predicted"/>
<dbReference type="Gene3D" id="3.40.50.850">
    <property type="entry name" value="Isochorismatase-like"/>
    <property type="match status" value="1"/>
</dbReference>
<keyword evidence="4" id="KW-1185">Reference proteome</keyword>
<evidence type="ECO:0000259" key="2">
    <source>
        <dbReference type="Pfam" id="PF00857"/>
    </source>
</evidence>
<name>A0ABV3Y114_9ACTN</name>
<organism evidence="3 4">
    <name type="scientific">Ferrimicrobium acidiphilum</name>
    <dbReference type="NCBI Taxonomy" id="121039"/>
    <lineage>
        <taxon>Bacteria</taxon>
        <taxon>Bacillati</taxon>
        <taxon>Actinomycetota</taxon>
        <taxon>Acidimicrobiia</taxon>
        <taxon>Acidimicrobiales</taxon>
        <taxon>Acidimicrobiaceae</taxon>
        <taxon>Ferrimicrobium</taxon>
    </lineage>
</organism>
<evidence type="ECO:0000256" key="1">
    <source>
        <dbReference type="ARBA" id="ARBA00022801"/>
    </source>
</evidence>
<evidence type="ECO:0000313" key="4">
    <source>
        <dbReference type="Proteomes" id="UP001560267"/>
    </source>
</evidence>
<dbReference type="CDD" id="cd00431">
    <property type="entry name" value="cysteine_hydrolases"/>
    <property type="match status" value="1"/>
</dbReference>
<sequence length="260" mass="28125">MSRLGWSGNTWEVSAERVSLVRDSRIARVVEVGTDSQVVELDLSAAALIVVDMQNDFCSLGGWLDHIGIDVREPSGLVPKINRVTTALRTMEVPIIWLNWGNRADRANLPPGVLHVYNPDGESTGIGDPLPHSGSAVLQRGSWSAAPVDELVRADNDIRVDKYRMSGFHDTELDGILRNLHVTTVLFAGVNVDQCVYSTLIDAASLGYDVILLRDCSATTSPSFCSEATYYNVVQCFGFVACGVSIIEAINAKFGAGGRV</sequence>
<reference evidence="3 4" key="1">
    <citation type="submission" date="2024-07" db="EMBL/GenBank/DDBJ databases">
        <title>Draft Genome Sequence of Ferrimicrobium acidiphilum Strain YE2023, Isolated from a Pulp of Bioleach Reactor.</title>
        <authorList>
            <person name="Elkina Y.A."/>
            <person name="Bulaeva A.G."/>
            <person name="Beletsky A.V."/>
            <person name="Mardanov A.V."/>
        </authorList>
    </citation>
    <scope>NUCLEOTIDE SEQUENCE [LARGE SCALE GENOMIC DNA]</scope>
    <source>
        <strain evidence="3 4">YE2023</strain>
    </source>
</reference>
<dbReference type="EMBL" id="JBFSHR010000012">
    <property type="protein sequence ID" value="MEX6429195.1"/>
    <property type="molecule type" value="Genomic_DNA"/>
</dbReference>
<dbReference type="InterPro" id="IPR036380">
    <property type="entry name" value="Isochorismatase-like_sf"/>
</dbReference>
<protein>
    <submittedName>
        <fullName evidence="3">Cysteine hydrolase family protein</fullName>
    </submittedName>
</protein>
<dbReference type="Proteomes" id="UP001560267">
    <property type="component" value="Unassembled WGS sequence"/>
</dbReference>